<dbReference type="Pfam" id="PF13649">
    <property type="entry name" value="Methyltransf_25"/>
    <property type="match status" value="1"/>
</dbReference>
<gene>
    <name evidence="2" type="ORF">IQ249_11215</name>
</gene>
<accession>A0A8J7DWH9</accession>
<sequence length="211" mass="23759">MATILRDWSYRYQWLYDTITSVAAVAVGGEKRLRQLPLQGLDIQPETEVLDLCCGAGQVTRFLVESSNRVTGLDASPFAIKRAKDNVPQAQYVQGFAENMPLGECQFDIVQTSAALHEMNPQQLRQILKEVYRVLKPGGTFALIDFHQPTNKLFFPGLAMFLWLFETETAWQLLEMDLAKELEDVGFGIGKQQLYAGGSLQAIHAKKPYMK</sequence>
<evidence type="ECO:0000259" key="1">
    <source>
        <dbReference type="Pfam" id="PF13649"/>
    </source>
</evidence>
<dbReference type="CDD" id="cd02440">
    <property type="entry name" value="AdoMet_MTases"/>
    <property type="match status" value="1"/>
</dbReference>
<comment type="caution">
    <text evidence="2">The sequence shown here is derived from an EMBL/GenBank/DDBJ whole genome shotgun (WGS) entry which is preliminary data.</text>
</comment>
<dbReference type="InterPro" id="IPR029063">
    <property type="entry name" value="SAM-dependent_MTases_sf"/>
</dbReference>
<feature type="domain" description="Methyltransferase" evidence="1">
    <location>
        <begin position="49"/>
        <end position="139"/>
    </location>
</feature>
<dbReference type="GO" id="GO:0008168">
    <property type="term" value="F:methyltransferase activity"/>
    <property type="evidence" value="ECO:0007669"/>
    <property type="project" value="UniProtKB-KW"/>
</dbReference>
<reference evidence="2" key="1">
    <citation type="submission" date="2020-10" db="EMBL/GenBank/DDBJ databases">
        <authorList>
            <person name="Castelo-Branco R."/>
            <person name="Eusebio N."/>
            <person name="Adriana R."/>
            <person name="Vieira A."/>
            <person name="Brugerolle De Fraissinette N."/>
            <person name="Rezende De Castro R."/>
            <person name="Schneider M.P."/>
            <person name="Vasconcelos V."/>
            <person name="Leao P.N."/>
        </authorList>
    </citation>
    <scope>NUCLEOTIDE SEQUENCE</scope>
    <source>
        <strain evidence="2">LEGE 07157</strain>
    </source>
</reference>
<keyword evidence="3" id="KW-1185">Reference proteome</keyword>
<dbReference type="RefSeq" id="WP_194029561.1">
    <property type="nucleotide sequence ID" value="NZ_JADEWZ010000014.1"/>
</dbReference>
<protein>
    <submittedName>
        <fullName evidence="2">Class I SAM-dependent methyltransferase</fullName>
    </submittedName>
</protein>
<dbReference type="EMBL" id="JADEWZ010000014">
    <property type="protein sequence ID" value="MBE9116469.1"/>
    <property type="molecule type" value="Genomic_DNA"/>
</dbReference>
<dbReference type="SUPFAM" id="SSF53335">
    <property type="entry name" value="S-adenosyl-L-methionine-dependent methyltransferases"/>
    <property type="match status" value="1"/>
</dbReference>
<dbReference type="InterPro" id="IPR050508">
    <property type="entry name" value="Methyltransf_Superfamily"/>
</dbReference>
<evidence type="ECO:0000313" key="3">
    <source>
        <dbReference type="Proteomes" id="UP000654482"/>
    </source>
</evidence>
<dbReference type="Proteomes" id="UP000654482">
    <property type="component" value="Unassembled WGS sequence"/>
</dbReference>
<organism evidence="2 3">
    <name type="scientific">Lusitaniella coriacea LEGE 07157</name>
    <dbReference type="NCBI Taxonomy" id="945747"/>
    <lineage>
        <taxon>Bacteria</taxon>
        <taxon>Bacillati</taxon>
        <taxon>Cyanobacteriota</taxon>
        <taxon>Cyanophyceae</taxon>
        <taxon>Spirulinales</taxon>
        <taxon>Lusitaniellaceae</taxon>
        <taxon>Lusitaniella</taxon>
    </lineage>
</organism>
<dbReference type="PANTHER" id="PTHR42912">
    <property type="entry name" value="METHYLTRANSFERASE"/>
    <property type="match status" value="1"/>
</dbReference>
<dbReference type="AlphaFoldDB" id="A0A8J7DWH9"/>
<name>A0A8J7DWH9_9CYAN</name>
<proteinExistence type="predicted"/>
<dbReference type="InterPro" id="IPR041698">
    <property type="entry name" value="Methyltransf_25"/>
</dbReference>
<keyword evidence="2" id="KW-0489">Methyltransferase</keyword>
<dbReference type="Gene3D" id="3.40.50.150">
    <property type="entry name" value="Vaccinia Virus protein VP39"/>
    <property type="match status" value="1"/>
</dbReference>
<evidence type="ECO:0000313" key="2">
    <source>
        <dbReference type="EMBL" id="MBE9116469.1"/>
    </source>
</evidence>
<dbReference type="GO" id="GO:0032259">
    <property type="term" value="P:methylation"/>
    <property type="evidence" value="ECO:0007669"/>
    <property type="project" value="UniProtKB-KW"/>
</dbReference>
<keyword evidence="2" id="KW-0808">Transferase</keyword>